<feature type="transmembrane region" description="Helical" evidence="9">
    <location>
        <begin position="63"/>
        <end position="85"/>
    </location>
</feature>
<keyword evidence="7 9" id="KW-1133">Transmembrane helix</keyword>
<protein>
    <submittedName>
        <fullName evidence="11">MFS transporter</fullName>
    </submittedName>
</protein>
<evidence type="ECO:0000256" key="9">
    <source>
        <dbReference type="SAM" id="Phobius"/>
    </source>
</evidence>
<keyword evidence="8 9" id="KW-0472">Membrane</keyword>
<evidence type="ECO:0000256" key="6">
    <source>
        <dbReference type="ARBA" id="ARBA00022847"/>
    </source>
</evidence>
<feature type="transmembrane region" description="Helical" evidence="9">
    <location>
        <begin position="381"/>
        <end position="404"/>
    </location>
</feature>
<dbReference type="InterPro" id="IPR051084">
    <property type="entry name" value="H+-coupled_symporters"/>
</dbReference>
<feature type="transmembrane region" description="Helical" evidence="9">
    <location>
        <begin position="288"/>
        <end position="306"/>
    </location>
</feature>
<evidence type="ECO:0000256" key="4">
    <source>
        <dbReference type="ARBA" id="ARBA00022475"/>
    </source>
</evidence>
<proteinExistence type="inferred from homology"/>
<sequence length="441" mass="45754">MPMVEVRQVQASVEATPGRQSPNKVLRAGLLGTVVEYYDLAIYGLMATVLGAKFFAAEDEGTAVLATFATFAVAFFVRIPGGIVFGQIGDKYGRKPALTATILLMTGATALIGVLPSYATWGIWATIVLVLCRSVQGFAAGGELGGANVLVAESAPARRRGLYTSVVNMGSTLGSILASIVALTLASMVSEEVLYDWAWRVAFLLSVVLGTIGLWIRVTLEDSPEFDAVKASDEVEVHKVPVLALLRTARKEVGQIILMLAIGTGGYYVASVYSTSYLQIQGDHSPSFAFLCSVVALGFGTALLPVSGMLGDRFGRRPVLVCSAGIGVVVAFPAFILMGSGSVVGAIVGQSILFGSVCMVNGTAMVTALEMLSARVRYSGLALGINTANTLLGGTAPFVAALLVNTTGNALAPAGLFTLVAVLSLIGALTVTGTRKLDLSL</sequence>
<dbReference type="InterPro" id="IPR036259">
    <property type="entry name" value="MFS_trans_sf"/>
</dbReference>
<feature type="transmembrane region" description="Helical" evidence="9">
    <location>
        <begin position="121"/>
        <end position="141"/>
    </location>
</feature>
<feature type="transmembrane region" description="Helical" evidence="9">
    <location>
        <begin position="97"/>
        <end position="115"/>
    </location>
</feature>
<keyword evidence="4" id="KW-1003">Cell membrane</keyword>
<feature type="transmembrane region" description="Helical" evidence="9">
    <location>
        <begin position="197"/>
        <end position="216"/>
    </location>
</feature>
<dbReference type="GO" id="GO:0015293">
    <property type="term" value="F:symporter activity"/>
    <property type="evidence" value="ECO:0007669"/>
    <property type="project" value="UniProtKB-KW"/>
</dbReference>
<keyword evidence="3" id="KW-0813">Transport</keyword>
<feature type="transmembrane region" description="Helical" evidence="9">
    <location>
        <begin position="410"/>
        <end position="431"/>
    </location>
</feature>
<dbReference type="PANTHER" id="PTHR43528">
    <property type="entry name" value="ALPHA-KETOGLUTARATE PERMEASE"/>
    <property type="match status" value="1"/>
</dbReference>
<evidence type="ECO:0000256" key="5">
    <source>
        <dbReference type="ARBA" id="ARBA00022692"/>
    </source>
</evidence>
<reference evidence="11 12" key="1">
    <citation type="submission" date="2018-05" db="EMBL/GenBank/DDBJ databases">
        <title>Complete genome sequence of Gordonia terrae NRRL B-16283.</title>
        <authorList>
            <person name="Garlena R.A."/>
            <person name="Russell D.A."/>
            <person name="Hatfull G.F."/>
        </authorList>
    </citation>
    <scope>NUCLEOTIDE SEQUENCE [LARGE SCALE GENOMIC DNA]</scope>
    <source>
        <strain evidence="11 12">NRRL B-16283</strain>
    </source>
</reference>
<dbReference type="PROSITE" id="PS50850">
    <property type="entry name" value="MFS"/>
    <property type="match status" value="1"/>
</dbReference>
<dbReference type="GO" id="GO:0005886">
    <property type="term" value="C:plasma membrane"/>
    <property type="evidence" value="ECO:0007669"/>
    <property type="project" value="UniProtKB-SubCell"/>
</dbReference>
<evidence type="ECO:0000259" key="10">
    <source>
        <dbReference type="PROSITE" id="PS50850"/>
    </source>
</evidence>
<keyword evidence="6" id="KW-0769">Symport</keyword>
<dbReference type="Proteomes" id="UP000247118">
    <property type="component" value="Chromosome"/>
</dbReference>
<feature type="transmembrane region" description="Helical" evidence="9">
    <location>
        <begin position="318"/>
        <end position="337"/>
    </location>
</feature>
<dbReference type="SUPFAM" id="SSF103473">
    <property type="entry name" value="MFS general substrate transporter"/>
    <property type="match status" value="1"/>
</dbReference>
<dbReference type="Gene3D" id="1.20.1250.20">
    <property type="entry name" value="MFS general substrate transporter like domains"/>
    <property type="match status" value="2"/>
</dbReference>
<evidence type="ECO:0000256" key="7">
    <source>
        <dbReference type="ARBA" id="ARBA00022989"/>
    </source>
</evidence>
<keyword evidence="5 9" id="KW-0812">Transmembrane</keyword>
<dbReference type="InterPro" id="IPR011701">
    <property type="entry name" value="MFS"/>
</dbReference>
<feature type="domain" description="Major facilitator superfamily (MFS) profile" evidence="10">
    <location>
        <begin position="25"/>
        <end position="439"/>
    </location>
</feature>
<organism evidence="11 12">
    <name type="scientific">Gordonia terrae</name>
    <dbReference type="NCBI Taxonomy" id="2055"/>
    <lineage>
        <taxon>Bacteria</taxon>
        <taxon>Bacillati</taxon>
        <taxon>Actinomycetota</taxon>
        <taxon>Actinomycetes</taxon>
        <taxon>Mycobacteriales</taxon>
        <taxon>Gordoniaceae</taxon>
        <taxon>Gordonia</taxon>
    </lineage>
</organism>
<feature type="transmembrane region" description="Helical" evidence="9">
    <location>
        <begin position="343"/>
        <end position="369"/>
    </location>
</feature>
<dbReference type="InterPro" id="IPR005829">
    <property type="entry name" value="Sugar_transporter_CS"/>
</dbReference>
<feature type="transmembrane region" description="Helical" evidence="9">
    <location>
        <begin position="162"/>
        <end position="185"/>
    </location>
</feature>
<dbReference type="AlphaFoldDB" id="A0AAD0KAA3"/>
<evidence type="ECO:0000313" key="11">
    <source>
        <dbReference type="EMBL" id="AWO83267.1"/>
    </source>
</evidence>
<dbReference type="Pfam" id="PF07690">
    <property type="entry name" value="MFS_1"/>
    <property type="match status" value="1"/>
</dbReference>
<gene>
    <name evidence="11" type="ORF">DLJ61_06755</name>
</gene>
<comment type="similarity">
    <text evidence="2">Belongs to the major facilitator superfamily. Metabolite:H+ Symporter (MHS) family (TC 2.A.1.6) family.</text>
</comment>
<dbReference type="EMBL" id="CP029604">
    <property type="protein sequence ID" value="AWO83267.1"/>
    <property type="molecule type" value="Genomic_DNA"/>
</dbReference>
<evidence type="ECO:0000256" key="8">
    <source>
        <dbReference type="ARBA" id="ARBA00023136"/>
    </source>
</evidence>
<accession>A0AAD0KAA3</accession>
<feature type="transmembrane region" description="Helical" evidence="9">
    <location>
        <begin position="37"/>
        <end position="57"/>
    </location>
</feature>
<evidence type="ECO:0000256" key="2">
    <source>
        <dbReference type="ARBA" id="ARBA00008240"/>
    </source>
</evidence>
<dbReference type="PANTHER" id="PTHR43528:SF1">
    <property type="entry name" value="ALPHA-KETOGLUTARATE PERMEASE"/>
    <property type="match status" value="1"/>
</dbReference>
<dbReference type="PROSITE" id="PS00217">
    <property type="entry name" value="SUGAR_TRANSPORT_2"/>
    <property type="match status" value="1"/>
</dbReference>
<dbReference type="InterPro" id="IPR020846">
    <property type="entry name" value="MFS_dom"/>
</dbReference>
<feature type="transmembrane region" description="Helical" evidence="9">
    <location>
        <begin position="256"/>
        <end position="276"/>
    </location>
</feature>
<evidence type="ECO:0000256" key="3">
    <source>
        <dbReference type="ARBA" id="ARBA00022448"/>
    </source>
</evidence>
<comment type="subcellular location">
    <subcellularLocation>
        <location evidence="1">Cell membrane</location>
        <topology evidence="1">Multi-pass membrane protein</topology>
    </subcellularLocation>
</comment>
<name>A0AAD0KAA3_9ACTN</name>
<evidence type="ECO:0000313" key="12">
    <source>
        <dbReference type="Proteomes" id="UP000247118"/>
    </source>
</evidence>
<evidence type="ECO:0000256" key="1">
    <source>
        <dbReference type="ARBA" id="ARBA00004651"/>
    </source>
</evidence>